<organism evidence="2 3">
    <name type="scientific">Ilex paraguariensis</name>
    <name type="common">yerba mate</name>
    <dbReference type="NCBI Taxonomy" id="185542"/>
    <lineage>
        <taxon>Eukaryota</taxon>
        <taxon>Viridiplantae</taxon>
        <taxon>Streptophyta</taxon>
        <taxon>Embryophyta</taxon>
        <taxon>Tracheophyta</taxon>
        <taxon>Spermatophyta</taxon>
        <taxon>Magnoliopsida</taxon>
        <taxon>eudicotyledons</taxon>
        <taxon>Gunneridae</taxon>
        <taxon>Pentapetalae</taxon>
        <taxon>asterids</taxon>
        <taxon>campanulids</taxon>
        <taxon>Aquifoliales</taxon>
        <taxon>Aquifoliaceae</taxon>
        <taxon>Ilex</taxon>
    </lineage>
</organism>
<name>A0ABC8TRQ8_9AQUA</name>
<sequence>MEFLSLQHQPLSSDPNFMNPISCKLTPTLRIISTKFRLFSTSSPNLTTTQTPIREENCIKTSLSGNTRVKAKVLDTQLKENWLDSLTCPFPEKLLRSDRDSNGQPSNEKSGWVMGIDPDVHGALAVLKTDCSGCSAQGQRQRLGDGKVNGGRIGTIGAKRSAKGENCWVKEKGGRLGVGKVGVGGELRVQEERGDLLEKWSHVKEGVESCREFMVRGVGGLVLTDFD</sequence>
<gene>
    <name evidence="2" type="ORF">ILEXP_LOCUS41793</name>
</gene>
<evidence type="ECO:0000313" key="3">
    <source>
        <dbReference type="Proteomes" id="UP001642360"/>
    </source>
</evidence>
<evidence type="ECO:0000313" key="2">
    <source>
        <dbReference type="EMBL" id="CAK9172155.1"/>
    </source>
</evidence>
<evidence type="ECO:0000256" key="1">
    <source>
        <dbReference type="SAM" id="MobiDB-lite"/>
    </source>
</evidence>
<feature type="region of interest" description="Disordered" evidence="1">
    <location>
        <begin position="94"/>
        <end position="114"/>
    </location>
</feature>
<dbReference type="EMBL" id="CAUOFW020005936">
    <property type="protein sequence ID" value="CAK9172155.1"/>
    <property type="molecule type" value="Genomic_DNA"/>
</dbReference>
<reference evidence="2 3" key="1">
    <citation type="submission" date="2024-02" db="EMBL/GenBank/DDBJ databases">
        <authorList>
            <person name="Vignale AGUSTIN F."/>
            <person name="Sosa J E."/>
            <person name="Modenutti C."/>
        </authorList>
    </citation>
    <scope>NUCLEOTIDE SEQUENCE [LARGE SCALE GENOMIC DNA]</scope>
</reference>
<dbReference type="InterPro" id="IPR045290">
    <property type="entry name" value="MOC1-like"/>
</dbReference>
<proteinExistence type="predicted"/>
<accession>A0ABC8TRQ8</accession>
<dbReference type="PANTHER" id="PTHR36015">
    <property type="entry name" value="HOLLIDAY JUNCTION RESOLVASE MOC1, CHLOROPLASTIC-RELATED"/>
    <property type="match status" value="1"/>
</dbReference>
<dbReference type="AlphaFoldDB" id="A0ABC8TRQ8"/>
<dbReference type="Proteomes" id="UP001642360">
    <property type="component" value="Unassembled WGS sequence"/>
</dbReference>
<comment type="caution">
    <text evidence="2">The sequence shown here is derived from an EMBL/GenBank/DDBJ whole genome shotgun (WGS) entry which is preliminary data.</text>
</comment>
<keyword evidence="3" id="KW-1185">Reference proteome</keyword>
<protein>
    <submittedName>
        <fullName evidence="2">Uncharacterized protein</fullName>
    </submittedName>
</protein>
<dbReference type="PANTHER" id="PTHR36015:SF6">
    <property type="entry name" value="HOLLIDAY JUNCTION RESOLVASE MOC1, CHLOROPLASTIC-RELATED"/>
    <property type="match status" value="1"/>
</dbReference>